<proteinExistence type="predicted"/>
<feature type="compositionally biased region" description="Low complexity" evidence="1">
    <location>
        <begin position="127"/>
        <end position="141"/>
    </location>
</feature>
<keyword evidence="2" id="KW-0732">Signal</keyword>
<evidence type="ECO:0000256" key="2">
    <source>
        <dbReference type="SAM" id="SignalP"/>
    </source>
</evidence>
<accession>A0A9J6BG24</accession>
<feature type="compositionally biased region" description="Polar residues" evidence="1">
    <location>
        <begin position="97"/>
        <end position="106"/>
    </location>
</feature>
<comment type="caution">
    <text evidence="3">The sequence shown here is derived from an EMBL/GenBank/DDBJ whole genome shotgun (WGS) entry which is preliminary data.</text>
</comment>
<protein>
    <submittedName>
        <fullName evidence="3">Uncharacterized protein</fullName>
    </submittedName>
</protein>
<feature type="signal peptide" evidence="2">
    <location>
        <begin position="1"/>
        <end position="19"/>
    </location>
</feature>
<feature type="region of interest" description="Disordered" evidence="1">
    <location>
        <begin position="43"/>
        <end position="190"/>
    </location>
</feature>
<reference evidence="3" key="1">
    <citation type="submission" date="2021-03" db="EMBL/GenBank/DDBJ databases">
        <title>Chromosome level genome of the anhydrobiotic midge Polypedilum vanderplanki.</title>
        <authorList>
            <person name="Yoshida Y."/>
            <person name="Kikawada T."/>
            <person name="Gusev O."/>
        </authorList>
    </citation>
    <scope>NUCLEOTIDE SEQUENCE</scope>
    <source>
        <strain evidence="3">NIAS01</strain>
        <tissue evidence="3">Whole body or cell culture</tissue>
    </source>
</reference>
<feature type="compositionally biased region" description="Basic and acidic residues" evidence="1">
    <location>
        <begin position="50"/>
        <end position="73"/>
    </location>
</feature>
<name>A0A9J6BG24_POLVA</name>
<dbReference type="Proteomes" id="UP001107558">
    <property type="component" value="Chromosome 4"/>
</dbReference>
<gene>
    <name evidence="3" type="ORF">PVAND_016383</name>
</gene>
<keyword evidence="4" id="KW-1185">Reference proteome</keyword>
<feature type="compositionally biased region" description="Low complexity" evidence="1">
    <location>
        <begin position="174"/>
        <end position="190"/>
    </location>
</feature>
<feature type="chain" id="PRO_5039952375" evidence="2">
    <location>
        <begin position="20"/>
        <end position="190"/>
    </location>
</feature>
<evidence type="ECO:0000313" key="4">
    <source>
        <dbReference type="Proteomes" id="UP001107558"/>
    </source>
</evidence>
<sequence>MLKFISFLAILFAVVIIEGQSRPQVLTTYPGVITLPLQTPQGSASFYPIDKLRNRRDTKPKPSSDSSSDEKNVKPTTPKMDTASHPNPPAALPGNPTKATDGQHSVSPPPKAAPPTSGLSGTPQPPAVAAAATTSKPAGTADKPVASSPTNISPPVGAASVASPGEKTIGSDIAATTPKVVPTTTAAHKE</sequence>
<dbReference type="AlphaFoldDB" id="A0A9J6BG24"/>
<evidence type="ECO:0000313" key="3">
    <source>
        <dbReference type="EMBL" id="KAG5668443.1"/>
    </source>
</evidence>
<organism evidence="3 4">
    <name type="scientific">Polypedilum vanderplanki</name>
    <name type="common">Sleeping chironomid midge</name>
    <dbReference type="NCBI Taxonomy" id="319348"/>
    <lineage>
        <taxon>Eukaryota</taxon>
        <taxon>Metazoa</taxon>
        <taxon>Ecdysozoa</taxon>
        <taxon>Arthropoda</taxon>
        <taxon>Hexapoda</taxon>
        <taxon>Insecta</taxon>
        <taxon>Pterygota</taxon>
        <taxon>Neoptera</taxon>
        <taxon>Endopterygota</taxon>
        <taxon>Diptera</taxon>
        <taxon>Nematocera</taxon>
        <taxon>Chironomoidea</taxon>
        <taxon>Chironomidae</taxon>
        <taxon>Chironominae</taxon>
        <taxon>Polypedilum</taxon>
        <taxon>Polypedilum</taxon>
    </lineage>
</organism>
<dbReference type="EMBL" id="JADBJN010000004">
    <property type="protein sequence ID" value="KAG5668443.1"/>
    <property type="molecule type" value="Genomic_DNA"/>
</dbReference>
<evidence type="ECO:0000256" key="1">
    <source>
        <dbReference type="SAM" id="MobiDB-lite"/>
    </source>
</evidence>